<dbReference type="EMBL" id="ABGD02000025">
    <property type="protein sequence ID" value="EDS10015.1"/>
    <property type="molecule type" value="Genomic_DNA"/>
</dbReference>
<keyword evidence="1" id="KW-0472">Membrane</keyword>
<protein>
    <submittedName>
        <fullName evidence="2">Uncharacterized protein</fullName>
    </submittedName>
</protein>
<proteinExistence type="predicted"/>
<keyword evidence="3" id="KW-1185">Reference proteome</keyword>
<keyword evidence="1" id="KW-1133">Transmembrane helix</keyword>
<reference evidence="2" key="2">
    <citation type="submission" date="2013-09" db="EMBL/GenBank/DDBJ databases">
        <title>Draft genome sequence of Anaerotruncus colihominis(DSM 17241).</title>
        <authorList>
            <person name="Sudarsanam P."/>
            <person name="Ley R."/>
            <person name="Guruge J."/>
            <person name="Turnbaugh P.J."/>
            <person name="Mahowald M."/>
            <person name="Liep D."/>
            <person name="Gordon J."/>
        </authorList>
    </citation>
    <scope>NUCLEOTIDE SEQUENCE</scope>
    <source>
        <strain evidence="2">DSM 17241</strain>
    </source>
</reference>
<gene>
    <name evidence="2" type="ORF">ANACOL_03461</name>
</gene>
<feature type="transmembrane region" description="Helical" evidence="1">
    <location>
        <begin position="47"/>
        <end position="70"/>
    </location>
</feature>
<name>B0PF82_9FIRM</name>
<organism evidence="2 3">
    <name type="scientific">Anaerotruncus colihominis DSM 17241</name>
    <dbReference type="NCBI Taxonomy" id="445972"/>
    <lineage>
        <taxon>Bacteria</taxon>
        <taxon>Bacillati</taxon>
        <taxon>Bacillota</taxon>
        <taxon>Clostridia</taxon>
        <taxon>Eubacteriales</taxon>
        <taxon>Oscillospiraceae</taxon>
        <taxon>Anaerotruncus</taxon>
    </lineage>
</organism>
<comment type="caution">
    <text evidence="2">The sequence shown here is derived from an EMBL/GenBank/DDBJ whole genome shotgun (WGS) entry which is preliminary data.</text>
</comment>
<dbReference type="AlphaFoldDB" id="B0PF82"/>
<accession>B0PF82</accession>
<keyword evidence="1" id="KW-0812">Transmembrane</keyword>
<sequence>MYKAREGFSQNRVGIYLDTTAVHSGNFTKSVIQYAQDKRQSRLRPPFGGYFAAAALIAIGSAIFFCASVYKRYNRSRRLHHAF</sequence>
<evidence type="ECO:0000313" key="3">
    <source>
        <dbReference type="Proteomes" id="UP000003803"/>
    </source>
</evidence>
<dbReference type="Proteomes" id="UP000003803">
    <property type="component" value="Unassembled WGS sequence"/>
</dbReference>
<dbReference type="HOGENOM" id="CLU_2535253_0_0_9"/>
<evidence type="ECO:0000313" key="2">
    <source>
        <dbReference type="EMBL" id="EDS10015.1"/>
    </source>
</evidence>
<evidence type="ECO:0000256" key="1">
    <source>
        <dbReference type="SAM" id="Phobius"/>
    </source>
</evidence>
<reference evidence="2" key="1">
    <citation type="submission" date="2007-11" db="EMBL/GenBank/DDBJ databases">
        <authorList>
            <person name="Fulton L."/>
            <person name="Clifton S."/>
            <person name="Fulton B."/>
            <person name="Xu J."/>
            <person name="Minx P."/>
            <person name="Pepin K.H."/>
            <person name="Johnson M."/>
            <person name="Thiruvilangam P."/>
            <person name="Bhonagiri V."/>
            <person name="Nash W.E."/>
            <person name="Mardis E.R."/>
            <person name="Wilson R.K."/>
        </authorList>
    </citation>
    <scope>NUCLEOTIDE SEQUENCE [LARGE SCALE GENOMIC DNA]</scope>
    <source>
        <strain evidence="2">DSM 17241</strain>
    </source>
</reference>